<evidence type="ECO:0000313" key="1">
    <source>
        <dbReference type="EMBL" id="VTJ58523.1"/>
    </source>
</evidence>
<sequence length="111" mass="11979">MRGDCLPLRPTSDLLCQHRAWPGKMGGPAWVSELSQRAPGRTRCLVCSVTGELVLDLQSPGFGALVLCSELAQTVRTGTKTELLVPTLWHKGSARSCFIAKSRVSAPYPPC</sequence>
<dbReference type="EMBL" id="CABDUW010000103">
    <property type="protein sequence ID" value="VTJ58523.1"/>
    <property type="molecule type" value="Genomic_DNA"/>
</dbReference>
<proteinExistence type="predicted"/>
<protein>
    <submittedName>
        <fullName evidence="1">Uncharacterized protein</fullName>
    </submittedName>
</protein>
<dbReference type="AlphaFoldDB" id="A0A5E4AM47"/>
<dbReference type="Proteomes" id="UP000335636">
    <property type="component" value="Unassembled WGS sequence"/>
</dbReference>
<name>A0A5E4AM47_MARMO</name>
<gene>
    <name evidence="1" type="ORF">MONAX_5E016986</name>
</gene>
<evidence type="ECO:0000313" key="2">
    <source>
        <dbReference type="Proteomes" id="UP000335636"/>
    </source>
</evidence>
<reference evidence="1" key="1">
    <citation type="submission" date="2019-04" db="EMBL/GenBank/DDBJ databases">
        <authorList>
            <person name="Alioto T."/>
            <person name="Alioto T."/>
        </authorList>
    </citation>
    <scope>NUCLEOTIDE SEQUENCE [LARGE SCALE GENOMIC DNA]</scope>
</reference>
<organism evidence="1 2">
    <name type="scientific">Marmota monax</name>
    <name type="common">Woodchuck</name>
    <dbReference type="NCBI Taxonomy" id="9995"/>
    <lineage>
        <taxon>Eukaryota</taxon>
        <taxon>Metazoa</taxon>
        <taxon>Chordata</taxon>
        <taxon>Craniata</taxon>
        <taxon>Vertebrata</taxon>
        <taxon>Euteleostomi</taxon>
        <taxon>Mammalia</taxon>
        <taxon>Eutheria</taxon>
        <taxon>Euarchontoglires</taxon>
        <taxon>Glires</taxon>
        <taxon>Rodentia</taxon>
        <taxon>Sciuromorpha</taxon>
        <taxon>Sciuridae</taxon>
        <taxon>Xerinae</taxon>
        <taxon>Marmotini</taxon>
        <taxon>Marmota</taxon>
    </lineage>
</organism>
<keyword evidence="2" id="KW-1185">Reference proteome</keyword>
<comment type="caution">
    <text evidence="1">The sequence shown here is derived from an EMBL/GenBank/DDBJ whole genome shotgun (WGS) entry which is preliminary data.</text>
</comment>
<accession>A0A5E4AM47</accession>